<dbReference type="GO" id="GO:0005737">
    <property type="term" value="C:cytoplasm"/>
    <property type="evidence" value="ECO:0007669"/>
    <property type="project" value="TreeGrafter"/>
</dbReference>
<feature type="domain" description="HD/PDEase" evidence="8">
    <location>
        <begin position="33"/>
        <end position="148"/>
    </location>
</feature>
<sequence length="190" mass="21760">MIGFMKQRELLDFLNALECLKTNGRHSYTCGGIQETVAAHSWRLAVFAMLILPEFPEIDGDKLIRMCLIHDFGEAITGDIPSFLKTDANEETETDAVGALIRRLPEPQQGVFRELFAEMDAMQTREARLYKALDKMEAVIQHNESDLSTWIPLEYELNQTYAVENAAEFPYLKELRELMQEDTRNKIAGK</sequence>
<dbReference type="PANTHER" id="PTHR11845:SF13">
    <property type="entry name" value="5'-DEOXYNUCLEOTIDASE HDDC2"/>
    <property type="match status" value="1"/>
</dbReference>
<dbReference type="Pfam" id="PF13023">
    <property type="entry name" value="HD_3"/>
    <property type="match status" value="1"/>
</dbReference>
<name>A0A644X641_9ZZZZ</name>
<evidence type="ECO:0000256" key="4">
    <source>
        <dbReference type="ARBA" id="ARBA00011738"/>
    </source>
</evidence>
<comment type="catalytic activity">
    <reaction evidence="1">
        <text>a 2'-deoxyribonucleoside 5'-phosphate + H2O = a 2'-deoxyribonucleoside + phosphate</text>
        <dbReference type="Rhea" id="RHEA:36167"/>
        <dbReference type="ChEBI" id="CHEBI:15377"/>
        <dbReference type="ChEBI" id="CHEBI:18274"/>
        <dbReference type="ChEBI" id="CHEBI:43474"/>
        <dbReference type="ChEBI" id="CHEBI:65317"/>
        <dbReference type="EC" id="3.1.3.89"/>
    </reaction>
</comment>
<dbReference type="InterPro" id="IPR039356">
    <property type="entry name" value="YfbR/HDDC2"/>
</dbReference>
<evidence type="ECO:0000256" key="6">
    <source>
        <dbReference type="ARBA" id="ARBA00022723"/>
    </source>
</evidence>
<accession>A0A644X641</accession>
<dbReference type="PANTHER" id="PTHR11845">
    <property type="entry name" value="5'-DEOXYNUCLEOTIDASE HDDC2"/>
    <property type="match status" value="1"/>
</dbReference>
<reference evidence="9" key="1">
    <citation type="submission" date="2019-08" db="EMBL/GenBank/DDBJ databases">
        <authorList>
            <person name="Kucharzyk K."/>
            <person name="Murdoch R.W."/>
            <person name="Higgins S."/>
            <person name="Loffler F."/>
        </authorList>
    </citation>
    <scope>NUCLEOTIDE SEQUENCE</scope>
</reference>
<evidence type="ECO:0000256" key="7">
    <source>
        <dbReference type="ARBA" id="ARBA00022801"/>
    </source>
</evidence>
<dbReference type="AlphaFoldDB" id="A0A644X641"/>
<dbReference type="SMART" id="SM00471">
    <property type="entry name" value="HDc"/>
    <property type="match status" value="1"/>
</dbReference>
<comment type="cofactor">
    <cofactor evidence="3">
        <name>Co(2+)</name>
        <dbReference type="ChEBI" id="CHEBI:48828"/>
    </cofactor>
</comment>
<keyword evidence="7" id="KW-0378">Hydrolase</keyword>
<evidence type="ECO:0000256" key="3">
    <source>
        <dbReference type="ARBA" id="ARBA00001941"/>
    </source>
</evidence>
<dbReference type="GO" id="GO:0002953">
    <property type="term" value="F:5'-deoxynucleotidase activity"/>
    <property type="evidence" value="ECO:0007669"/>
    <property type="project" value="UniProtKB-EC"/>
</dbReference>
<dbReference type="EC" id="3.1.3.89" evidence="5"/>
<evidence type="ECO:0000313" key="9">
    <source>
        <dbReference type="EMBL" id="MPM11630.1"/>
    </source>
</evidence>
<proteinExistence type="predicted"/>
<evidence type="ECO:0000256" key="2">
    <source>
        <dbReference type="ARBA" id="ARBA00001936"/>
    </source>
</evidence>
<organism evidence="9">
    <name type="scientific">bioreactor metagenome</name>
    <dbReference type="NCBI Taxonomy" id="1076179"/>
    <lineage>
        <taxon>unclassified sequences</taxon>
        <taxon>metagenomes</taxon>
        <taxon>ecological metagenomes</taxon>
    </lineage>
</organism>
<protein>
    <recommendedName>
        <fullName evidence="5">5'-deoxynucleotidase</fullName>
        <ecNumber evidence="5">3.1.3.89</ecNumber>
    </recommendedName>
</protein>
<dbReference type="InterPro" id="IPR006674">
    <property type="entry name" value="HD_domain"/>
</dbReference>
<keyword evidence="6" id="KW-0479">Metal-binding</keyword>
<dbReference type="Gene3D" id="1.10.3210.10">
    <property type="entry name" value="Hypothetical protein af1432"/>
    <property type="match status" value="1"/>
</dbReference>
<dbReference type="SUPFAM" id="SSF109604">
    <property type="entry name" value="HD-domain/PDEase-like"/>
    <property type="match status" value="1"/>
</dbReference>
<comment type="subunit">
    <text evidence="4">Homodimer.</text>
</comment>
<gene>
    <name evidence="9" type="ORF">SDC9_57978</name>
</gene>
<evidence type="ECO:0000256" key="5">
    <source>
        <dbReference type="ARBA" id="ARBA00012964"/>
    </source>
</evidence>
<evidence type="ECO:0000259" key="8">
    <source>
        <dbReference type="SMART" id="SM00471"/>
    </source>
</evidence>
<evidence type="ECO:0000256" key="1">
    <source>
        <dbReference type="ARBA" id="ARBA00001638"/>
    </source>
</evidence>
<dbReference type="EMBL" id="VSSQ01001855">
    <property type="protein sequence ID" value="MPM11630.1"/>
    <property type="molecule type" value="Genomic_DNA"/>
</dbReference>
<comment type="caution">
    <text evidence="9">The sequence shown here is derived from an EMBL/GenBank/DDBJ whole genome shotgun (WGS) entry which is preliminary data.</text>
</comment>
<dbReference type="GO" id="GO:0046872">
    <property type="term" value="F:metal ion binding"/>
    <property type="evidence" value="ECO:0007669"/>
    <property type="project" value="UniProtKB-KW"/>
</dbReference>
<dbReference type="InterPro" id="IPR003607">
    <property type="entry name" value="HD/PDEase_dom"/>
</dbReference>
<comment type="cofactor">
    <cofactor evidence="2">
        <name>Mn(2+)</name>
        <dbReference type="ChEBI" id="CHEBI:29035"/>
    </cofactor>
</comment>